<feature type="transmembrane region" description="Helical" evidence="7">
    <location>
        <begin position="119"/>
        <end position="140"/>
    </location>
</feature>
<dbReference type="Proteomes" id="UP001500171">
    <property type="component" value="Unassembled WGS sequence"/>
</dbReference>
<feature type="transmembrane region" description="Helical" evidence="7">
    <location>
        <begin position="152"/>
        <end position="171"/>
    </location>
</feature>
<sequence>MNYIFWCDILGTIVFAISGVLLASKKEMDSIGALVLGVITALGGGTIRDIILNHGPIFWITDSTDLWIAILSSLIAMLFIRYSSMEKYPKWWLPVLDAIGLAVFVGIGVNKAAASDVNGLVMTCMGVLTGVGGGILRDVLARDIPMVFRTDIYATACLIGGSVHVTSYLYFNIPLDIATLLGIIVTLTIRLSAIYWHLKLPAVVAKNSCLPKN</sequence>
<keyword evidence="5 7" id="KW-1133">Transmembrane helix</keyword>
<proteinExistence type="inferred from homology"/>
<reference evidence="10" key="1">
    <citation type="journal article" date="2019" name="Int. J. Syst. Evol. Microbiol.">
        <title>The Global Catalogue of Microorganisms (GCM) 10K type strain sequencing project: providing services to taxonomists for standard genome sequencing and annotation.</title>
        <authorList>
            <consortium name="The Broad Institute Genomics Platform"/>
            <consortium name="The Broad Institute Genome Sequencing Center for Infectious Disease"/>
            <person name="Wu L."/>
            <person name="Ma J."/>
        </authorList>
    </citation>
    <scope>NUCLEOTIDE SEQUENCE [LARGE SCALE GENOMIC DNA]</scope>
    <source>
        <strain evidence="10">JCM 18050</strain>
    </source>
</reference>
<keyword evidence="6 7" id="KW-0472">Membrane</keyword>
<evidence type="ECO:0000256" key="6">
    <source>
        <dbReference type="ARBA" id="ARBA00023136"/>
    </source>
</evidence>
<keyword evidence="10" id="KW-1185">Reference proteome</keyword>
<feature type="domain" description="Glycine transporter" evidence="8">
    <location>
        <begin position="95"/>
        <end position="165"/>
    </location>
</feature>
<dbReference type="PANTHER" id="PTHR30506">
    <property type="entry name" value="INNER MEMBRANE PROTEIN"/>
    <property type="match status" value="1"/>
</dbReference>
<feature type="transmembrane region" description="Helical" evidence="7">
    <location>
        <begin position="31"/>
        <end position="51"/>
    </location>
</feature>
<feature type="domain" description="Glycine transporter" evidence="8">
    <location>
        <begin position="6"/>
        <end position="79"/>
    </location>
</feature>
<gene>
    <name evidence="9" type="ORF">GCM10023211_13640</name>
</gene>
<comment type="similarity">
    <text evidence="2">Belongs to the UPF0126 family.</text>
</comment>
<keyword evidence="3" id="KW-1003">Cell membrane</keyword>
<evidence type="ECO:0000256" key="5">
    <source>
        <dbReference type="ARBA" id="ARBA00022989"/>
    </source>
</evidence>
<dbReference type="RefSeq" id="WP_345490170.1">
    <property type="nucleotide sequence ID" value="NZ_BAABHY010000001.1"/>
</dbReference>
<feature type="transmembrane region" description="Helical" evidence="7">
    <location>
        <begin position="6"/>
        <end position="24"/>
    </location>
</feature>
<comment type="subcellular location">
    <subcellularLocation>
        <location evidence="1">Cell membrane</location>
        <topology evidence="1">Multi-pass membrane protein</topology>
    </subcellularLocation>
</comment>
<dbReference type="Pfam" id="PF03458">
    <property type="entry name" value="Gly_transporter"/>
    <property type="match status" value="2"/>
</dbReference>
<dbReference type="PANTHER" id="PTHR30506:SF3">
    <property type="entry name" value="UPF0126 INNER MEMBRANE PROTEIN YADS-RELATED"/>
    <property type="match status" value="1"/>
</dbReference>
<evidence type="ECO:0000256" key="3">
    <source>
        <dbReference type="ARBA" id="ARBA00022475"/>
    </source>
</evidence>
<feature type="transmembrane region" description="Helical" evidence="7">
    <location>
        <begin position="91"/>
        <end position="113"/>
    </location>
</feature>
<name>A0ABP9N5P0_9GAMM</name>
<comment type="caution">
    <text evidence="9">The sequence shown here is derived from an EMBL/GenBank/DDBJ whole genome shotgun (WGS) entry which is preliminary data.</text>
</comment>
<evidence type="ECO:0000256" key="7">
    <source>
        <dbReference type="SAM" id="Phobius"/>
    </source>
</evidence>
<accession>A0ABP9N5P0</accession>
<dbReference type="InterPro" id="IPR005115">
    <property type="entry name" value="Gly_transporter"/>
</dbReference>
<evidence type="ECO:0000259" key="8">
    <source>
        <dbReference type="Pfam" id="PF03458"/>
    </source>
</evidence>
<dbReference type="EMBL" id="BAABHY010000001">
    <property type="protein sequence ID" value="GAA5109862.1"/>
    <property type="molecule type" value="Genomic_DNA"/>
</dbReference>
<feature type="transmembrane region" description="Helical" evidence="7">
    <location>
        <begin position="57"/>
        <end position="79"/>
    </location>
</feature>
<organism evidence="9 10">
    <name type="scientific">Orbus sasakiae</name>
    <dbReference type="NCBI Taxonomy" id="1078475"/>
    <lineage>
        <taxon>Bacteria</taxon>
        <taxon>Pseudomonadati</taxon>
        <taxon>Pseudomonadota</taxon>
        <taxon>Gammaproteobacteria</taxon>
        <taxon>Orbales</taxon>
        <taxon>Orbaceae</taxon>
        <taxon>Orbus</taxon>
    </lineage>
</organism>
<keyword evidence="4 7" id="KW-0812">Transmembrane</keyword>
<protein>
    <submittedName>
        <fullName evidence="9">TRIC cation channel family protein</fullName>
    </submittedName>
</protein>
<evidence type="ECO:0000313" key="9">
    <source>
        <dbReference type="EMBL" id="GAA5109862.1"/>
    </source>
</evidence>
<evidence type="ECO:0000256" key="4">
    <source>
        <dbReference type="ARBA" id="ARBA00022692"/>
    </source>
</evidence>
<evidence type="ECO:0000313" key="10">
    <source>
        <dbReference type="Proteomes" id="UP001500171"/>
    </source>
</evidence>
<evidence type="ECO:0000256" key="1">
    <source>
        <dbReference type="ARBA" id="ARBA00004651"/>
    </source>
</evidence>
<evidence type="ECO:0000256" key="2">
    <source>
        <dbReference type="ARBA" id="ARBA00008193"/>
    </source>
</evidence>
<feature type="transmembrane region" description="Helical" evidence="7">
    <location>
        <begin position="177"/>
        <end position="198"/>
    </location>
</feature>